<dbReference type="Proteomes" id="UP000605970">
    <property type="component" value="Unassembled WGS sequence"/>
</dbReference>
<keyword evidence="1" id="KW-0812">Transmembrane</keyword>
<dbReference type="AlphaFoldDB" id="A0A8S9ZNG2"/>
<feature type="transmembrane region" description="Helical" evidence="1">
    <location>
        <begin position="145"/>
        <end position="163"/>
    </location>
</feature>
<keyword evidence="1" id="KW-0472">Membrane</keyword>
<feature type="transmembrane region" description="Helical" evidence="1">
    <location>
        <begin position="183"/>
        <end position="208"/>
    </location>
</feature>
<reference evidence="2" key="1">
    <citation type="journal article" date="2020" name="Ecol. Evol.">
        <title>Genome structure and content of the rice root-knot nematode (Meloidogyne graminicola).</title>
        <authorList>
            <person name="Phan N.T."/>
            <person name="Danchin E.G.J."/>
            <person name="Klopp C."/>
            <person name="Perfus-Barbeoch L."/>
            <person name="Kozlowski D.K."/>
            <person name="Koutsovoulos G.D."/>
            <person name="Lopez-Roques C."/>
            <person name="Bouchez O."/>
            <person name="Zahm M."/>
            <person name="Besnard G."/>
            <person name="Bellafiore S."/>
        </authorList>
    </citation>
    <scope>NUCLEOTIDE SEQUENCE</scope>
    <source>
        <strain evidence="2">VN-18</strain>
    </source>
</reference>
<sequence length="219" mass="25221">MIFTCFLNKTNYLYKKDSYLGNNNNIVVVVDYHNTNNNLDTVDMDVIVVVNVVNSVVSFPSFSSMRFRCAKHKINFNKKKKLQQLFENQENVLESWQISSGDSREDSKLKKLFQFIFLLPLALLSISSNNCAIFCSPSKLSLSSLLEIIPLILFSSVFIHQGFSTTDLYLKGIFLLINYLRVFASYGISVLLRAEITFYLILLFPPVLRHKTLKHNKKK</sequence>
<keyword evidence="1" id="KW-1133">Transmembrane helix</keyword>
<dbReference type="EMBL" id="JABEBT010000051">
    <property type="protein sequence ID" value="KAF7634752.1"/>
    <property type="molecule type" value="Genomic_DNA"/>
</dbReference>
<evidence type="ECO:0000313" key="2">
    <source>
        <dbReference type="EMBL" id="KAF7634752.1"/>
    </source>
</evidence>
<comment type="caution">
    <text evidence="2">The sequence shown here is derived from an EMBL/GenBank/DDBJ whole genome shotgun (WGS) entry which is preliminary data.</text>
</comment>
<protein>
    <submittedName>
        <fullName evidence="2">Uncharacterized protein</fullName>
    </submittedName>
</protein>
<keyword evidence="3" id="KW-1185">Reference proteome</keyword>
<organism evidence="2 3">
    <name type="scientific">Meloidogyne graminicola</name>
    <dbReference type="NCBI Taxonomy" id="189291"/>
    <lineage>
        <taxon>Eukaryota</taxon>
        <taxon>Metazoa</taxon>
        <taxon>Ecdysozoa</taxon>
        <taxon>Nematoda</taxon>
        <taxon>Chromadorea</taxon>
        <taxon>Rhabditida</taxon>
        <taxon>Tylenchina</taxon>
        <taxon>Tylenchomorpha</taxon>
        <taxon>Tylenchoidea</taxon>
        <taxon>Meloidogynidae</taxon>
        <taxon>Meloidogyninae</taxon>
        <taxon>Meloidogyne</taxon>
    </lineage>
</organism>
<proteinExistence type="predicted"/>
<name>A0A8S9ZNG2_9BILA</name>
<feature type="transmembrane region" description="Helical" evidence="1">
    <location>
        <begin position="112"/>
        <end position="133"/>
    </location>
</feature>
<accession>A0A8S9ZNG2</accession>
<gene>
    <name evidence="2" type="ORF">Mgra_00005786</name>
</gene>
<evidence type="ECO:0000256" key="1">
    <source>
        <dbReference type="SAM" id="Phobius"/>
    </source>
</evidence>
<evidence type="ECO:0000313" key="3">
    <source>
        <dbReference type="Proteomes" id="UP000605970"/>
    </source>
</evidence>